<evidence type="ECO:0000313" key="2">
    <source>
        <dbReference type="EMBL" id="RWR19588.1"/>
    </source>
</evidence>
<dbReference type="RefSeq" id="WP_128209345.1">
    <property type="nucleotide sequence ID" value="NZ_JBHRSO010000063.1"/>
</dbReference>
<dbReference type="NCBIfam" id="NF005460">
    <property type="entry name" value="PRK07056.1"/>
    <property type="match status" value="1"/>
</dbReference>
<dbReference type="EC" id="3.5.1.4" evidence="2"/>
<dbReference type="GO" id="GO:0004040">
    <property type="term" value="F:amidase activity"/>
    <property type="evidence" value="ECO:0007669"/>
    <property type="project" value="UniProtKB-EC"/>
</dbReference>
<dbReference type="PANTHER" id="PTHR11895">
    <property type="entry name" value="TRANSAMIDASE"/>
    <property type="match status" value="1"/>
</dbReference>
<reference evidence="2 3" key="2">
    <citation type="submission" date="2019-01" db="EMBL/GenBank/DDBJ databases">
        <authorList>
            <person name="Li Y."/>
        </authorList>
    </citation>
    <scope>NUCLEOTIDE SEQUENCE [LARGE SCALE GENOMIC DNA]</scope>
    <source>
        <strain evidence="2 3">SK2B-1</strain>
    </source>
</reference>
<protein>
    <submittedName>
        <fullName evidence="2">Amidase</fullName>
        <ecNumber evidence="2">3.5.1.4</ecNumber>
    </submittedName>
</protein>
<reference evidence="2 3" key="1">
    <citation type="submission" date="2019-01" db="EMBL/GenBank/DDBJ databases">
        <title>Sinorhodobacter populi sp. nov. isolated from the symptomatic bark tissue of Populus euramericana canker.</title>
        <authorList>
            <person name="Xu G."/>
        </authorList>
    </citation>
    <scope>NUCLEOTIDE SEQUENCE [LARGE SCALE GENOMIC DNA]</scope>
    <source>
        <strain evidence="2 3">SK2B-1</strain>
    </source>
</reference>
<gene>
    <name evidence="2" type="ORF">D2T30_13865</name>
</gene>
<organism evidence="2 3">
    <name type="scientific">Paenirhodobacter populi</name>
    <dbReference type="NCBI Taxonomy" id="2306993"/>
    <lineage>
        <taxon>Bacteria</taxon>
        <taxon>Pseudomonadati</taxon>
        <taxon>Pseudomonadota</taxon>
        <taxon>Alphaproteobacteria</taxon>
        <taxon>Rhodobacterales</taxon>
        <taxon>Rhodobacter group</taxon>
        <taxon>Paenirhodobacter</taxon>
    </lineage>
</organism>
<dbReference type="EMBL" id="SAUZ01000015">
    <property type="protein sequence ID" value="RWR19588.1"/>
    <property type="molecule type" value="Genomic_DNA"/>
</dbReference>
<accession>A0A443JGF1</accession>
<dbReference type="InterPro" id="IPR000120">
    <property type="entry name" value="Amidase"/>
</dbReference>
<dbReference type="Pfam" id="PF01425">
    <property type="entry name" value="Amidase"/>
    <property type="match status" value="1"/>
</dbReference>
<keyword evidence="2" id="KW-0378">Hydrolase</keyword>
<proteinExistence type="predicted"/>
<dbReference type="AlphaFoldDB" id="A0A443JGF1"/>
<evidence type="ECO:0000313" key="3">
    <source>
        <dbReference type="Proteomes" id="UP000284476"/>
    </source>
</evidence>
<dbReference type="PANTHER" id="PTHR11895:SF176">
    <property type="entry name" value="AMIDASE AMID-RELATED"/>
    <property type="match status" value="1"/>
</dbReference>
<dbReference type="Gene3D" id="3.90.1300.10">
    <property type="entry name" value="Amidase signature (AS) domain"/>
    <property type="match status" value="1"/>
</dbReference>
<dbReference type="InterPro" id="IPR023631">
    <property type="entry name" value="Amidase_dom"/>
</dbReference>
<evidence type="ECO:0000259" key="1">
    <source>
        <dbReference type="Pfam" id="PF01425"/>
    </source>
</evidence>
<dbReference type="SUPFAM" id="SSF75304">
    <property type="entry name" value="Amidase signature (AS) enzymes"/>
    <property type="match status" value="1"/>
</dbReference>
<name>A0A443JGF1_9RHOB</name>
<comment type="caution">
    <text evidence="2">The sequence shown here is derived from an EMBL/GenBank/DDBJ whole genome shotgun (WGS) entry which is preliminary data.</text>
</comment>
<sequence length="450" mass="46187">MILRIATIADALARGETTSEALVRQCLSRIHDPKGEGARAFTRTLDEQALAEAQASDARRVAGRTMSPIDGIPVSIKCLFDVAGMVTHSGSRVLADAVPATQDAAAVARLRAAGAVVLGHTNMTEFAYSGLGMNPHYGTPGNPANRSRVPGGSSSGAAVSVGDGMAVIGLGTDTGGSCRIPAAFCGLTGFKPTARRVPMAGTYPLSETLDSIGSIAADVAGVALVDAVISGEDATLVPVPLKGLRFGLLQNYVTADVESAVQKAFDAAVARLHAAGVEIVPLTLPAIEQIPAMNAQGGITAAEALALHRDLLAVREAEYDPRVSVRIRKAEAMVPGAYEALLAQRLRMIAQCDAATLGLDAVLMPTTPIVAPATAALDADEALYGKVNLLALRNPTVANFLDRCALSLPVAAEALPVGLMLMGETGADRRLLAIGAAVEAALGHVTKENA</sequence>
<dbReference type="Proteomes" id="UP000284476">
    <property type="component" value="Unassembled WGS sequence"/>
</dbReference>
<feature type="domain" description="Amidase" evidence="1">
    <location>
        <begin position="22"/>
        <end position="432"/>
    </location>
</feature>
<dbReference type="InterPro" id="IPR036928">
    <property type="entry name" value="AS_sf"/>
</dbReference>